<dbReference type="SMART" id="SM00458">
    <property type="entry name" value="RICIN"/>
    <property type="match status" value="1"/>
</dbReference>
<comment type="cofactor">
    <cofactor evidence="5">
        <name>Mn(2+)</name>
        <dbReference type="ChEBI" id="CHEBI:29035"/>
    </cofactor>
</comment>
<keyword evidence="5" id="KW-1133">Transmembrane helix</keyword>
<comment type="similarity">
    <text evidence="5">Belongs to the glycosyltransferase 2 family. GalNAc-T subfamily.</text>
</comment>
<evidence type="ECO:0000313" key="8">
    <source>
        <dbReference type="Proteomes" id="UP001208570"/>
    </source>
</evidence>
<dbReference type="InterPro" id="IPR029044">
    <property type="entry name" value="Nucleotide-diphossugar_trans"/>
</dbReference>
<name>A0AAD9NCQ9_9ANNE</name>
<organism evidence="7 8">
    <name type="scientific">Paralvinella palmiformis</name>
    <dbReference type="NCBI Taxonomy" id="53620"/>
    <lineage>
        <taxon>Eukaryota</taxon>
        <taxon>Metazoa</taxon>
        <taxon>Spiralia</taxon>
        <taxon>Lophotrochozoa</taxon>
        <taxon>Annelida</taxon>
        <taxon>Polychaeta</taxon>
        <taxon>Sedentaria</taxon>
        <taxon>Canalipalpata</taxon>
        <taxon>Terebellida</taxon>
        <taxon>Terebelliformia</taxon>
        <taxon>Alvinellidae</taxon>
        <taxon>Paralvinella</taxon>
    </lineage>
</organism>
<dbReference type="Gene3D" id="3.90.550.10">
    <property type="entry name" value="Spore Coat Polysaccharide Biosynthesis Protein SpsA, Chain A"/>
    <property type="match status" value="1"/>
</dbReference>
<evidence type="ECO:0000256" key="5">
    <source>
        <dbReference type="RuleBase" id="RU361242"/>
    </source>
</evidence>
<evidence type="ECO:0000256" key="2">
    <source>
        <dbReference type="ARBA" id="ARBA00022734"/>
    </source>
</evidence>
<dbReference type="GO" id="GO:0000139">
    <property type="term" value="C:Golgi membrane"/>
    <property type="evidence" value="ECO:0007669"/>
    <property type="project" value="UniProtKB-SubCell"/>
</dbReference>
<sequence length="525" mass="60032">MVSTRLRMRMRYLGTVRVSRLVFAVGLIFGAILLCRWLMRPSPGIVRYKEVPVEHRMPQQEIDDYIFALQDTRPPHCRLEYRGHGHQEARPKVSILVDFHNAEFYNLKLTLESILKHTPDELYKEIILLDDGSDQALVTRHADEVLRGKKFAKVRAFRSEKYHGRGVTRFKASQVAEGSVLVFVSSDVTVNVGWLEPLLDAISEDYRLLVVSHSENFLSDHRFYQIDDDMVSTFSWTLSTIYTESADHSGRLLRTPVMRGEVVAVSKTFLESIGNYDDGMFHGGGHDFELSLRTWLCGGQVLKSICSRVATHSALKPLVVTNHTNYRRIAELWLGDYKDIAYQQGGVKRQMSADEKLDVDIRRKFLNKKLTCRSLDWYLNNVATNILAPSAEMVHYGKLKVSATYCARLTKELGKEVILVLCRPYLYDPSMIFMLDSRDRIRVGDMCLFASSATSRVILTECQDDNRLQTWQFLDSGLVLSRAFEDTCLTHVTSVDDAKTRVHQIHASACRSGVDPKQIWSFISF</sequence>
<dbReference type="InterPro" id="IPR000772">
    <property type="entry name" value="Ricin_B_lectin"/>
</dbReference>
<gene>
    <name evidence="7" type="ORF">LSH36_99g05024</name>
</gene>
<proteinExistence type="inferred from homology"/>
<keyword evidence="5" id="KW-0812">Transmembrane</keyword>
<dbReference type="GO" id="GO:0030246">
    <property type="term" value="F:carbohydrate binding"/>
    <property type="evidence" value="ECO:0007669"/>
    <property type="project" value="UniProtKB-KW"/>
</dbReference>
<evidence type="ECO:0000313" key="7">
    <source>
        <dbReference type="EMBL" id="KAK2162414.1"/>
    </source>
</evidence>
<comment type="caution">
    <text evidence="7">The sequence shown here is derived from an EMBL/GenBank/DDBJ whole genome shotgun (WGS) entry which is preliminary data.</text>
</comment>
<dbReference type="Pfam" id="PF00652">
    <property type="entry name" value="Ricin_B_lectin"/>
    <property type="match status" value="1"/>
</dbReference>
<keyword evidence="5" id="KW-0472">Membrane</keyword>
<dbReference type="SUPFAM" id="SSF50370">
    <property type="entry name" value="Ricin B-like lectins"/>
    <property type="match status" value="1"/>
</dbReference>
<comment type="pathway">
    <text evidence="5">Protein modification; protein glycosylation.</text>
</comment>
<dbReference type="EMBL" id="JAODUP010000099">
    <property type="protein sequence ID" value="KAK2162414.1"/>
    <property type="molecule type" value="Genomic_DNA"/>
</dbReference>
<dbReference type="Proteomes" id="UP001208570">
    <property type="component" value="Unassembled WGS sequence"/>
</dbReference>
<evidence type="ECO:0000256" key="1">
    <source>
        <dbReference type="ARBA" id="ARBA00004323"/>
    </source>
</evidence>
<keyword evidence="3 5" id="KW-0333">Golgi apparatus</keyword>
<dbReference type="GO" id="GO:0006493">
    <property type="term" value="P:protein O-linked glycosylation"/>
    <property type="evidence" value="ECO:0007669"/>
    <property type="project" value="TreeGrafter"/>
</dbReference>
<keyword evidence="5" id="KW-0328">Glycosyltransferase</keyword>
<protein>
    <recommendedName>
        <fullName evidence="5">Polypeptide N-acetylgalactosaminyltransferase</fullName>
        <ecNumber evidence="5">2.4.1.-</ecNumber>
    </recommendedName>
    <alternativeName>
        <fullName evidence="5">Protein-UDP acetylgalactosaminyltransferase</fullName>
    </alternativeName>
</protein>
<dbReference type="InterPro" id="IPR035992">
    <property type="entry name" value="Ricin_B-like_lectins"/>
</dbReference>
<keyword evidence="5" id="KW-0808">Transferase</keyword>
<dbReference type="PANTHER" id="PTHR11675:SF119">
    <property type="entry name" value="POLYPEPTIDE N-ACETYLGALACTOSAMINYLTRANSFERASE 2"/>
    <property type="match status" value="1"/>
</dbReference>
<dbReference type="AlphaFoldDB" id="A0AAD9NCQ9"/>
<evidence type="ECO:0000256" key="3">
    <source>
        <dbReference type="ARBA" id="ARBA00023034"/>
    </source>
</evidence>
<dbReference type="GO" id="GO:0004653">
    <property type="term" value="F:polypeptide N-acetylgalactosaminyltransferase activity"/>
    <property type="evidence" value="ECO:0007669"/>
    <property type="project" value="TreeGrafter"/>
</dbReference>
<comment type="subcellular location">
    <subcellularLocation>
        <location evidence="1 5">Golgi apparatus membrane</location>
        <topology evidence="1 5">Single-pass type II membrane protein</topology>
    </subcellularLocation>
</comment>
<dbReference type="SUPFAM" id="SSF53448">
    <property type="entry name" value="Nucleotide-diphospho-sugar transferases"/>
    <property type="match status" value="1"/>
</dbReference>
<evidence type="ECO:0000259" key="6">
    <source>
        <dbReference type="SMART" id="SM00458"/>
    </source>
</evidence>
<feature type="transmembrane region" description="Helical" evidence="5">
    <location>
        <begin position="21"/>
        <end position="39"/>
    </location>
</feature>
<dbReference type="PROSITE" id="PS50231">
    <property type="entry name" value="RICIN_B_LECTIN"/>
    <property type="match status" value="1"/>
</dbReference>
<keyword evidence="8" id="KW-1185">Reference proteome</keyword>
<dbReference type="Gene3D" id="2.80.10.50">
    <property type="match status" value="1"/>
</dbReference>
<reference evidence="7" key="1">
    <citation type="journal article" date="2023" name="Mol. Biol. Evol.">
        <title>Third-Generation Sequencing Reveals the Adaptive Role of the Epigenome in Three Deep-Sea Polychaetes.</title>
        <authorList>
            <person name="Perez M."/>
            <person name="Aroh O."/>
            <person name="Sun Y."/>
            <person name="Lan Y."/>
            <person name="Juniper S.K."/>
            <person name="Young C.R."/>
            <person name="Angers B."/>
            <person name="Qian P.Y."/>
        </authorList>
    </citation>
    <scope>NUCLEOTIDE SEQUENCE</scope>
    <source>
        <strain evidence="7">P08H-3</strain>
    </source>
</reference>
<evidence type="ECO:0000256" key="4">
    <source>
        <dbReference type="ARBA" id="ARBA00023157"/>
    </source>
</evidence>
<dbReference type="Pfam" id="PF00535">
    <property type="entry name" value="Glycos_transf_2"/>
    <property type="match status" value="1"/>
</dbReference>
<keyword evidence="2 5" id="KW-0430">Lectin</keyword>
<keyword evidence="5" id="KW-0464">Manganese</keyword>
<accession>A0AAD9NCQ9</accession>
<dbReference type="InterPro" id="IPR001173">
    <property type="entry name" value="Glyco_trans_2-like"/>
</dbReference>
<feature type="domain" description="Ricin B lectin" evidence="6">
    <location>
        <begin position="396"/>
        <end position="523"/>
    </location>
</feature>
<dbReference type="PANTHER" id="PTHR11675">
    <property type="entry name" value="N-ACETYLGALACTOSAMINYLTRANSFERASE"/>
    <property type="match status" value="1"/>
</dbReference>
<dbReference type="EC" id="2.4.1.-" evidence="5"/>
<keyword evidence="4 5" id="KW-1015">Disulfide bond</keyword>